<dbReference type="Pfam" id="PF07690">
    <property type="entry name" value="MFS_1"/>
    <property type="match status" value="1"/>
</dbReference>
<feature type="transmembrane region" description="Helical" evidence="6">
    <location>
        <begin position="90"/>
        <end position="108"/>
    </location>
</feature>
<evidence type="ECO:0000256" key="1">
    <source>
        <dbReference type="ARBA" id="ARBA00004141"/>
    </source>
</evidence>
<dbReference type="GO" id="GO:0022857">
    <property type="term" value="F:transmembrane transporter activity"/>
    <property type="evidence" value="ECO:0007669"/>
    <property type="project" value="InterPro"/>
</dbReference>
<keyword evidence="5 6" id="KW-0472">Membrane</keyword>
<feature type="transmembrane region" description="Helical" evidence="6">
    <location>
        <begin position="187"/>
        <end position="209"/>
    </location>
</feature>
<feature type="transmembrane region" description="Helical" evidence="6">
    <location>
        <begin position="344"/>
        <end position="363"/>
    </location>
</feature>
<feature type="transmembrane region" description="Helical" evidence="6">
    <location>
        <begin position="153"/>
        <end position="175"/>
    </location>
</feature>
<keyword evidence="4 6" id="KW-1133">Transmembrane helix</keyword>
<evidence type="ECO:0000256" key="6">
    <source>
        <dbReference type="SAM" id="Phobius"/>
    </source>
</evidence>
<dbReference type="EMBL" id="SNZR01000015">
    <property type="protein sequence ID" value="TDR88195.1"/>
    <property type="molecule type" value="Genomic_DNA"/>
</dbReference>
<feature type="transmembrane region" description="Helical" evidence="6">
    <location>
        <begin position="53"/>
        <end position="70"/>
    </location>
</feature>
<dbReference type="GO" id="GO:0016020">
    <property type="term" value="C:membrane"/>
    <property type="evidence" value="ECO:0007669"/>
    <property type="project" value="UniProtKB-SubCell"/>
</dbReference>
<dbReference type="Proteomes" id="UP000295122">
    <property type="component" value="Unassembled WGS sequence"/>
</dbReference>
<name>A0A4R7BUD7_9HYPH</name>
<keyword evidence="3 6" id="KW-0812">Transmembrane</keyword>
<feature type="transmembrane region" description="Helical" evidence="6">
    <location>
        <begin position="288"/>
        <end position="308"/>
    </location>
</feature>
<evidence type="ECO:0000259" key="7">
    <source>
        <dbReference type="PROSITE" id="PS50850"/>
    </source>
</evidence>
<feature type="transmembrane region" description="Helical" evidence="6">
    <location>
        <begin position="120"/>
        <end position="141"/>
    </location>
</feature>
<dbReference type="AlphaFoldDB" id="A0A4R7BUD7"/>
<evidence type="ECO:0000256" key="4">
    <source>
        <dbReference type="ARBA" id="ARBA00022989"/>
    </source>
</evidence>
<dbReference type="InterPro" id="IPR011701">
    <property type="entry name" value="MFS"/>
</dbReference>
<dbReference type="PANTHER" id="PTHR43791">
    <property type="entry name" value="PERMEASE-RELATED"/>
    <property type="match status" value="1"/>
</dbReference>
<evidence type="ECO:0000313" key="8">
    <source>
        <dbReference type="EMBL" id="TDR88195.1"/>
    </source>
</evidence>
<reference evidence="8 9" key="1">
    <citation type="submission" date="2019-03" db="EMBL/GenBank/DDBJ databases">
        <title>Genomic Encyclopedia of Type Strains, Phase IV (KMG-IV): sequencing the most valuable type-strain genomes for metagenomic binning, comparative biology and taxonomic classification.</title>
        <authorList>
            <person name="Goeker M."/>
        </authorList>
    </citation>
    <scope>NUCLEOTIDE SEQUENCE [LARGE SCALE GENOMIC DNA]</scope>
    <source>
        <strain evidence="8 9">DSM 25903</strain>
    </source>
</reference>
<dbReference type="InterPro" id="IPR036259">
    <property type="entry name" value="MFS_trans_sf"/>
</dbReference>
<dbReference type="InterPro" id="IPR020846">
    <property type="entry name" value="MFS_dom"/>
</dbReference>
<evidence type="ECO:0000313" key="9">
    <source>
        <dbReference type="Proteomes" id="UP000295122"/>
    </source>
</evidence>
<gene>
    <name evidence="8" type="ORF">EV668_4067</name>
</gene>
<feature type="transmembrane region" description="Helical" evidence="6">
    <location>
        <begin position="320"/>
        <end position="338"/>
    </location>
</feature>
<keyword evidence="9" id="KW-1185">Reference proteome</keyword>
<feature type="transmembrane region" description="Helical" evidence="6">
    <location>
        <begin position="254"/>
        <end position="276"/>
    </location>
</feature>
<evidence type="ECO:0000256" key="3">
    <source>
        <dbReference type="ARBA" id="ARBA00022692"/>
    </source>
</evidence>
<comment type="caution">
    <text evidence="8">The sequence shown here is derived from an EMBL/GenBank/DDBJ whole genome shotgun (WGS) entry which is preliminary data.</text>
</comment>
<feature type="transmembrane region" description="Helical" evidence="6">
    <location>
        <begin position="16"/>
        <end position="33"/>
    </location>
</feature>
<comment type="subcellular location">
    <subcellularLocation>
        <location evidence="1">Membrane</location>
        <topology evidence="1">Multi-pass membrane protein</topology>
    </subcellularLocation>
</comment>
<feature type="domain" description="Major facilitator superfamily (MFS) profile" evidence="7">
    <location>
        <begin position="20"/>
        <end position="434"/>
    </location>
</feature>
<dbReference type="FunFam" id="1.20.1250.20:FF:000018">
    <property type="entry name" value="MFS transporter permease"/>
    <property type="match status" value="1"/>
</dbReference>
<organism evidence="8 9">
    <name type="scientific">Enterovirga rhinocerotis</name>
    <dbReference type="NCBI Taxonomy" id="1339210"/>
    <lineage>
        <taxon>Bacteria</taxon>
        <taxon>Pseudomonadati</taxon>
        <taxon>Pseudomonadota</taxon>
        <taxon>Alphaproteobacteria</taxon>
        <taxon>Hyphomicrobiales</taxon>
        <taxon>Methylobacteriaceae</taxon>
        <taxon>Enterovirga</taxon>
    </lineage>
</organism>
<proteinExistence type="predicted"/>
<keyword evidence="2" id="KW-0813">Transport</keyword>
<accession>A0A4R7BUD7</accession>
<evidence type="ECO:0000256" key="2">
    <source>
        <dbReference type="ARBA" id="ARBA00022448"/>
    </source>
</evidence>
<sequence length="450" mass="48786">MSMGSEAIEQATMKKVMLRIVPFLIVCYIISYLDRVNVGFAALTMNADLGFSAAVYGFGAGVFFLTYFLFEVPSNLMLHRFGARRWIARIMLTWGILSGAMGFIPQISAATGLSNENVFYTIRLLLGAAEAGFFPGVIYYLTLWFPGAYRGRVVGYFMTALPLASVIGAPLSGWLLGLDGWHGLRGWQWMFIIEAIPAVLLAAVVLFYLTDRPNQAAWLSGPERQWLADRLAREERDRTAVARHSVLQTLINPIVLGLGFVYFGVVAMNYTVGFFLPSIIREFGLTNLQTGFVAAIPSLVGAISMVVWGRRSDRKRERRWHLVFPVAVGAVSFAAAAVIQDPVLKILCFSIAAFGIYGCQPVFWALPGNFLSGASAAAGIAIINSLANLSGFTGPYVMGWVKTQTGSFTGGLLIVAATAGLATLVAAVVGRGPRRDDRDEAPDAVRAPAE</sequence>
<evidence type="ECO:0000256" key="5">
    <source>
        <dbReference type="ARBA" id="ARBA00023136"/>
    </source>
</evidence>
<dbReference type="CDD" id="cd17319">
    <property type="entry name" value="MFS_ExuT_GudP_like"/>
    <property type="match status" value="1"/>
</dbReference>
<feature type="transmembrane region" description="Helical" evidence="6">
    <location>
        <begin position="407"/>
        <end position="429"/>
    </location>
</feature>
<protein>
    <submittedName>
        <fullName evidence="8">D-galactonate transporter</fullName>
    </submittedName>
</protein>
<dbReference type="Gene3D" id="1.20.1250.20">
    <property type="entry name" value="MFS general substrate transporter like domains"/>
    <property type="match status" value="2"/>
</dbReference>
<dbReference type="PANTHER" id="PTHR43791:SF36">
    <property type="entry name" value="TRANSPORTER, PUTATIVE (AFU_ORTHOLOGUE AFUA_6G08340)-RELATED"/>
    <property type="match status" value="1"/>
</dbReference>
<dbReference type="PROSITE" id="PS50850">
    <property type="entry name" value="MFS"/>
    <property type="match status" value="1"/>
</dbReference>
<feature type="transmembrane region" description="Helical" evidence="6">
    <location>
        <begin position="370"/>
        <end position="387"/>
    </location>
</feature>
<dbReference type="SUPFAM" id="SSF103473">
    <property type="entry name" value="MFS general substrate transporter"/>
    <property type="match status" value="1"/>
</dbReference>